<gene>
    <name evidence="3" type="ORF">CTheo_8133</name>
</gene>
<feature type="domain" description="Peptidase C14 caspase" evidence="2">
    <location>
        <begin position="364"/>
        <end position="622"/>
    </location>
</feature>
<name>A0A5N5Q9X8_9AGAM</name>
<protein>
    <submittedName>
        <fullName evidence="3">ICE-like protease (Caspase) p20 domain containing protein</fullName>
    </submittedName>
</protein>
<evidence type="ECO:0000256" key="1">
    <source>
        <dbReference type="SAM" id="MobiDB-lite"/>
    </source>
</evidence>
<dbReference type="Pfam" id="PF00656">
    <property type="entry name" value="Peptidase_C14"/>
    <property type="match status" value="1"/>
</dbReference>
<keyword evidence="3" id="KW-0645">Protease</keyword>
<evidence type="ECO:0000313" key="3">
    <source>
        <dbReference type="EMBL" id="KAB5588429.1"/>
    </source>
</evidence>
<keyword evidence="3" id="KW-0378">Hydrolase</keyword>
<feature type="region of interest" description="Disordered" evidence="1">
    <location>
        <begin position="209"/>
        <end position="255"/>
    </location>
</feature>
<organism evidence="3 4">
    <name type="scientific">Ceratobasidium theobromae</name>
    <dbReference type="NCBI Taxonomy" id="1582974"/>
    <lineage>
        <taxon>Eukaryota</taxon>
        <taxon>Fungi</taxon>
        <taxon>Dikarya</taxon>
        <taxon>Basidiomycota</taxon>
        <taxon>Agaricomycotina</taxon>
        <taxon>Agaricomycetes</taxon>
        <taxon>Cantharellales</taxon>
        <taxon>Ceratobasidiaceae</taxon>
        <taxon>Ceratobasidium</taxon>
    </lineage>
</organism>
<dbReference type="InterPro" id="IPR011600">
    <property type="entry name" value="Pept_C14_caspase"/>
</dbReference>
<feature type="compositionally biased region" description="Low complexity" evidence="1">
    <location>
        <begin position="344"/>
        <end position="356"/>
    </location>
</feature>
<evidence type="ECO:0000259" key="2">
    <source>
        <dbReference type="Pfam" id="PF00656"/>
    </source>
</evidence>
<feature type="region of interest" description="Disordered" evidence="1">
    <location>
        <begin position="106"/>
        <end position="177"/>
    </location>
</feature>
<dbReference type="GO" id="GO:0004197">
    <property type="term" value="F:cysteine-type endopeptidase activity"/>
    <property type="evidence" value="ECO:0007669"/>
    <property type="project" value="InterPro"/>
</dbReference>
<dbReference type="Proteomes" id="UP000383932">
    <property type="component" value="Unassembled WGS sequence"/>
</dbReference>
<feature type="compositionally biased region" description="Polar residues" evidence="1">
    <location>
        <begin position="223"/>
        <end position="234"/>
    </location>
</feature>
<keyword evidence="4" id="KW-1185">Reference proteome</keyword>
<evidence type="ECO:0000313" key="4">
    <source>
        <dbReference type="Proteomes" id="UP000383932"/>
    </source>
</evidence>
<feature type="compositionally biased region" description="Polar residues" evidence="1">
    <location>
        <begin position="157"/>
        <end position="168"/>
    </location>
</feature>
<dbReference type="GO" id="GO:0006508">
    <property type="term" value="P:proteolysis"/>
    <property type="evidence" value="ECO:0007669"/>
    <property type="project" value="UniProtKB-KW"/>
</dbReference>
<dbReference type="EMBL" id="SSOP01000457">
    <property type="protein sequence ID" value="KAB5588429.1"/>
    <property type="molecule type" value="Genomic_DNA"/>
</dbReference>
<comment type="caution">
    <text evidence="3">The sequence shown here is derived from an EMBL/GenBank/DDBJ whole genome shotgun (WGS) entry which is preliminary data.</text>
</comment>
<accession>A0A5N5Q9X8</accession>
<feature type="region of interest" description="Disordered" evidence="1">
    <location>
        <begin position="330"/>
        <end position="356"/>
    </location>
</feature>
<sequence length="632" mass="69597">MRRLWPRLSNTRFSDRPISDPLAAGNSSAQSTLYRRVVSKLRNTFLGKFIEKHRGLVHESNNAIGTDTSQLGLAVPTEATGHAQGRRFSFKRLFFVRRDGQTLPRFNLQPQSQSQPQPESQLQPHPQSPDIQEQPSPDPRAAPEPLSHTIDGLSRVSAASSPGTSLTGSEHDRPEATRSIHSIRSIGQGDSSSSHSLRVRQGELLENVPEAPENEPANPADEVSQTGVTSNVSPSIRRRDFAYDSTPDSPTPSFQVSLQASSSILSFHTAQVEPPTRPVSLATMFPELTRFDSPQSIAPRRRLASSFGRPSSLRDSMVIASIESVADSIHKHGHTNGDTPPLPLKSSPLTNSATTSAAAPSRKILIIGSPYNRDERRTATMFSARTLDGVNEDKRQLQEAFEQRNYLVDTMVNNVFTRDQVLAKVANFVGDAERGDVRAVAFTGHAFCAADGTVMLVPPFCPDQTAAIPRDEWDKNIQENSKPGAIIFSIMAHCFSGQFMKQDLEYPNWEQVVSDSDPDAKAEQAIYVTFSASSGEQAAFQSSVERDNPRFVSDHFVYSLVRAMRDSKAQSWRDFFTTFENYFSKARSCASLAAKEGQDEHGRVAPVEAWRANNEQVPSFSASARVPLEGVF</sequence>
<dbReference type="AlphaFoldDB" id="A0A5N5Q9X8"/>
<proteinExistence type="predicted"/>
<feature type="compositionally biased region" description="Low complexity" evidence="1">
    <location>
        <begin position="209"/>
        <end position="220"/>
    </location>
</feature>
<dbReference type="OrthoDB" id="3195393at2759"/>
<reference evidence="3 4" key="1">
    <citation type="journal article" date="2019" name="Fungal Biol. Biotechnol.">
        <title>Draft genome sequence of fastidious pathogen Ceratobasidium theobromae, which causes vascular-streak dieback in Theobroma cacao.</title>
        <authorList>
            <person name="Ali S.S."/>
            <person name="Asman A."/>
            <person name="Shao J."/>
            <person name="Firmansyah A.P."/>
            <person name="Susilo A.W."/>
            <person name="Rosmana A."/>
            <person name="McMahon P."/>
            <person name="Junaid M."/>
            <person name="Guest D."/>
            <person name="Kheng T.Y."/>
            <person name="Meinhardt L.W."/>
            <person name="Bailey B.A."/>
        </authorList>
    </citation>
    <scope>NUCLEOTIDE SEQUENCE [LARGE SCALE GENOMIC DNA]</scope>
    <source>
        <strain evidence="3 4">CT2</strain>
    </source>
</reference>
<dbReference type="Gene3D" id="3.40.50.1460">
    <property type="match status" value="1"/>
</dbReference>
<feature type="compositionally biased region" description="Polar residues" evidence="1">
    <location>
        <begin position="246"/>
        <end position="255"/>
    </location>
</feature>
<feature type="compositionally biased region" description="Low complexity" evidence="1">
    <location>
        <begin position="109"/>
        <end position="129"/>
    </location>
</feature>